<proteinExistence type="predicted"/>
<sequence length="208" mass="23618">MAYADDMVVFLRDPSEWDILQNLYSVYAAASNARLNIQKTELISLSGHPWHQWSPIRHITSASWHDKHSPNVVKYLGFPIYCSKAQLRTFWDNCAIKIDRQCQILRERKLSIRGTSLLCNSVILASLWHTLRITPITEANTGIRPIGASIRKFVMPFHPAPSWVTATRPRMQGGLGVIDINSQQLALQIRLACELEANQPPSHSLCNY</sequence>
<accession>A0A1X2G2Z9</accession>
<dbReference type="AlphaFoldDB" id="A0A1X2G2Z9"/>
<reference evidence="1 2" key="1">
    <citation type="submission" date="2016-07" db="EMBL/GenBank/DDBJ databases">
        <title>Pervasive Adenine N6-methylation of Active Genes in Fungi.</title>
        <authorList>
            <consortium name="DOE Joint Genome Institute"/>
            <person name="Mondo S.J."/>
            <person name="Dannebaum R.O."/>
            <person name="Kuo R.C."/>
            <person name="Labutti K."/>
            <person name="Haridas S."/>
            <person name="Kuo A."/>
            <person name="Salamov A."/>
            <person name="Ahrendt S.R."/>
            <person name="Lipzen A."/>
            <person name="Sullivan W."/>
            <person name="Andreopoulos W.B."/>
            <person name="Clum A."/>
            <person name="Lindquist E."/>
            <person name="Daum C."/>
            <person name="Ramamoorthy G.K."/>
            <person name="Gryganskyi A."/>
            <person name="Culley D."/>
            <person name="Magnuson J.K."/>
            <person name="James T.Y."/>
            <person name="O'Malley M.A."/>
            <person name="Stajich J.E."/>
            <person name="Spatafora J.W."/>
            <person name="Visel A."/>
            <person name="Grigoriev I.V."/>
        </authorList>
    </citation>
    <scope>NUCLEOTIDE SEQUENCE [LARGE SCALE GENOMIC DNA]</scope>
    <source>
        <strain evidence="1 2">NRRL 3301</strain>
    </source>
</reference>
<keyword evidence="2" id="KW-1185">Reference proteome</keyword>
<evidence type="ECO:0000313" key="1">
    <source>
        <dbReference type="EMBL" id="ORX43327.1"/>
    </source>
</evidence>
<name>A0A1X2G2Z9_9FUNG</name>
<evidence type="ECO:0000313" key="2">
    <source>
        <dbReference type="Proteomes" id="UP000242146"/>
    </source>
</evidence>
<comment type="caution">
    <text evidence="1">The sequence shown here is derived from an EMBL/GenBank/DDBJ whole genome shotgun (WGS) entry which is preliminary data.</text>
</comment>
<protein>
    <recommendedName>
        <fullName evidence="3">Reverse transcriptase domain-containing protein</fullName>
    </recommendedName>
</protein>
<dbReference type="Proteomes" id="UP000242146">
    <property type="component" value="Unassembled WGS sequence"/>
</dbReference>
<dbReference type="EMBL" id="MCGT01000056">
    <property type="protein sequence ID" value="ORX43327.1"/>
    <property type="molecule type" value="Genomic_DNA"/>
</dbReference>
<gene>
    <name evidence="1" type="ORF">DM01DRAFT_1329726</name>
</gene>
<organism evidence="1 2">
    <name type="scientific">Hesseltinella vesiculosa</name>
    <dbReference type="NCBI Taxonomy" id="101127"/>
    <lineage>
        <taxon>Eukaryota</taxon>
        <taxon>Fungi</taxon>
        <taxon>Fungi incertae sedis</taxon>
        <taxon>Mucoromycota</taxon>
        <taxon>Mucoromycotina</taxon>
        <taxon>Mucoromycetes</taxon>
        <taxon>Mucorales</taxon>
        <taxon>Cunninghamellaceae</taxon>
        <taxon>Hesseltinella</taxon>
    </lineage>
</organism>
<dbReference type="OrthoDB" id="2417874at2759"/>
<evidence type="ECO:0008006" key="3">
    <source>
        <dbReference type="Google" id="ProtNLM"/>
    </source>
</evidence>
<dbReference type="STRING" id="101127.A0A1X2G2Z9"/>